<comment type="caution">
    <text evidence="7">The sequence shown here is derived from an EMBL/GenBank/DDBJ whole genome shotgun (WGS) entry which is preliminary data.</text>
</comment>
<dbReference type="PANTHER" id="PTHR34696:SF1">
    <property type="entry name" value="PHOSPHORIBOSYLFORMYLGLYCINAMIDINE SYNTHASE SUBUNIT PURS"/>
    <property type="match status" value="1"/>
</dbReference>
<evidence type="ECO:0000313" key="8">
    <source>
        <dbReference type="Proteomes" id="UP000522081"/>
    </source>
</evidence>
<keyword evidence="1 6" id="KW-0963">Cytoplasm</keyword>
<evidence type="ECO:0000256" key="1">
    <source>
        <dbReference type="ARBA" id="ARBA00022490"/>
    </source>
</evidence>
<dbReference type="RefSeq" id="WP_179408371.1">
    <property type="nucleotide sequence ID" value="NZ_BMGF01000005.1"/>
</dbReference>
<dbReference type="GO" id="GO:0005737">
    <property type="term" value="C:cytoplasm"/>
    <property type="evidence" value="ECO:0007669"/>
    <property type="project" value="UniProtKB-SubCell"/>
</dbReference>
<comment type="catalytic activity">
    <reaction evidence="6">
        <text>N(2)-formyl-N(1)-(5-phospho-beta-D-ribosyl)glycinamide + L-glutamine + ATP + H2O = 2-formamido-N(1)-(5-O-phospho-beta-D-ribosyl)acetamidine + L-glutamate + ADP + phosphate + H(+)</text>
        <dbReference type="Rhea" id="RHEA:17129"/>
        <dbReference type="ChEBI" id="CHEBI:15377"/>
        <dbReference type="ChEBI" id="CHEBI:15378"/>
        <dbReference type="ChEBI" id="CHEBI:29985"/>
        <dbReference type="ChEBI" id="CHEBI:30616"/>
        <dbReference type="ChEBI" id="CHEBI:43474"/>
        <dbReference type="ChEBI" id="CHEBI:58359"/>
        <dbReference type="ChEBI" id="CHEBI:147286"/>
        <dbReference type="ChEBI" id="CHEBI:147287"/>
        <dbReference type="ChEBI" id="CHEBI:456216"/>
        <dbReference type="EC" id="6.3.5.3"/>
    </reaction>
</comment>
<keyword evidence="3 6" id="KW-0547">Nucleotide-binding</keyword>
<keyword evidence="5 6" id="KW-0067">ATP-binding</keyword>
<dbReference type="EMBL" id="JACBZF010000005">
    <property type="protein sequence ID" value="NYH96540.1"/>
    <property type="molecule type" value="Genomic_DNA"/>
</dbReference>
<keyword evidence="8" id="KW-1185">Reference proteome</keyword>
<proteinExistence type="inferred from homology"/>
<accession>A0A7Y9Y046</accession>
<comment type="subcellular location">
    <subcellularLocation>
        <location evidence="6">Cytoplasm</location>
    </subcellularLocation>
</comment>
<comment type="function">
    <text evidence="6">Part of the phosphoribosylformylglycinamidine synthase complex involved in the purines biosynthetic pathway. Catalyzes the ATP-dependent conversion of formylglycinamide ribonucleotide (FGAR) and glutamine to yield formylglycinamidine ribonucleotide (FGAM) and glutamate. The FGAM synthase complex is composed of three subunits. PurQ produces an ammonia molecule by converting glutamine to glutamate. PurL transfers the ammonia molecule to FGAR to form FGAM in an ATP-dependent manner. PurS interacts with PurQ and PurL and is thought to assist in the transfer of the ammonia molecule from PurQ to PurL.</text>
</comment>
<reference evidence="7 8" key="1">
    <citation type="submission" date="2020-07" db="EMBL/GenBank/DDBJ databases">
        <title>Genomic Encyclopedia of Type Strains, Phase IV (KMG-IV): sequencing the most valuable type-strain genomes for metagenomic binning, comparative biology and taxonomic classification.</title>
        <authorList>
            <person name="Goeker M."/>
        </authorList>
    </citation>
    <scope>NUCLEOTIDE SEQUENCE [LARGE SCALE GENOMIC DNA]</scope>
    <source>
        <strain evidence="7 8">DSM 29043</strain>
    </source>
</reference>
<gene>
    <name evidence="6" type="primary">purS</name>
    <name evidence="7" type="ORF">FHS75_002879</name>
</gene>
<dbReference type="EC" id="6.3.5.3" evidence="6"/>
<dbReference type="Gene3D" id="3.30.1280.10">
    <property type="entry name" value="Phosphoribosylformylglycinamidine synthase subunit PurS"/>
    <property type="match status" value="1"/>
</dbReference>
<dbReference type="InterPro" id="IPR036604">
    <property type="entry name" value="PurS-like_sf"/>
</dbReference>
<keyword evidence="2 6" id="KW-0436">Ligase</keyword>
<evidence type="ECO:0000256" key="3">
    <source>
        <dbReference type="ARBA" id="ARBA00022741"/>
    </source>
</evidence>
<protein>
    <recommendedName>
        <fullName evidence="6">Phosphoribosylformylglycinamidine synthase subunit PurS</fullName>
        <shortName evidence="6">FGAM synthase</shortName>
        <ecNumber evidence="6">6.3.5.3</ecNumber>
    </recommendedName>
    <alternativeName>
        <fullName evidence="6">Formylglycinamide ribonucleotide amidotransferase subunit III</fullName>
        <shortName evidence="6">FGAR amidotransferase III</shortName>
        <shortName evidence="6">FGAR-AT III</shortName>
    </alternativeName>
    <alternativeName>
        <fullName evidence="6">Phosphoribosylformylglycinamidine synthase subunit III</fullName>
    </alternativeName>
</protein>
<dbReference type="GO" id="GO:0006189">
    <property type="term" value="P:'de novo' IMP biosynthetic process"/>
    <property type="evidence" value="ECO:0007669"/>
    <property type="project" value="UniProtKB-UniRule"/>
</dbReference>
<dbReference type="AlphaFoldDB" id="A0A7Y9Y046"/>
<dbReference type="HAMAP" id="MF_01926">
    <property type="entry name" value="PurS"/>
    <property type="match status" value="1"/>
</dbReference>
<dbReference type="Pfam" id="PF02700">
    <property type="entry name" value="PurS"/>
    <property type="match status" value="1"/>
</dbReference>
<comment type="pathway">
    <text evidence="6">Purine metabolism; IMP biosynthesis via de novo pathway; 5-amino-1-(5-phospho-D-ribosyl)imidazole from N(2)-formyl-N(1)-(5-phospho-D-ribosyl)glycinamide: step 1/2.</text>
</comment>
<evidence type="ECO:0000256" key="5">
    <source>
        <dbReference type="ARBA" id="ARBA00022840"/>
    </source>
</evidence>
<dbReference type="GO" id="GO:0005524">
    <property type="term" value="F:ATP binding"/>
    <property type="evidence" value="ECO:0007669"/>
    <property type="project" value="UniProtKB-UniRule"/>
</dbReference>
<dbReference type="GO" id="GO:0004642">
    <property type="term" value="F:phosphoribosylformylglycinamidine synthase activity"/>
    <property type="evidence" value="ECO:0007669"/>
    <property type="project" value="UniProtKB-UniRule"/>
</dbReference>
<dbReference type="NCBIfam" id="NF004630">
    <property type="entry name" value="PRK05974.1"/>
    <property type="match status" value="1"/>
</dbReference>
<dbReference type="Proteomes" id="UP000522081">
    <property type="component" value="Unassembled WGS sequence"/>
</dbReference>
<dbReference type="SUPFAM" id="SSF82697">
    <property type="entry name" value="PurS-like"/>
    <property type="match status" value="1"/>
</dbReference>
<sequence length="83" mass="9081">MKVRVHVSLKPGVLDPQGRAIHHSLEGLGFSGVRDVRAGRLIELDVDDATSDEALDEMCRKLLANMVIENYRIEKVPAAEASA</sequence>
<comment type="subunit">
    <text evidence="6">Part of the FGAM synthase complex composed of 1 PurL, 1 PurQ and 2 PurS subunits.</text>
</comment>
<evidence type="ECO:0000313" key="7">
    <source>
        <dbReference type="EMBL" id="NYH96540.1"/>
    </source>
</evidence>
<comment type="similarity">
    <text evidence="6">Belongs to the PurS family.</text>
</comment>
<evidence type="ECO:0000256" key="6">
    <source>
        <dbReference type="HAMAP-Rule" id="MF_01926"/>
    </source>
</evidence>
<dbReference type="PANTHER" id="PTHR34696">
    <property type="entry name" value="PHOSPHORIBOSYLFORMYLGLYCINAMIDINE SYNTHASE SUBUNIT PURS"/>
    <property type="match status" value="1"/>
</dbReference>
<name>A0A7Y9Y046_9SPHN</name>
<organism evidence="7 8">
    <name type="scientific">Novosphingobium marinum</name>
    <dbReference type="NCBI Taxonomy" id="1514948"/>
    <lineage>
        <taxon>Bacteria</taxon>
        <taxon>Pseudomonadati</taxon>
        <taxon>Pseudomonadota</taxon>
        <taxon>Alphaproteobacteria</taxon>
        <taxon>Sphingomonadales</taxon>
        <taxon>Sphingomonadaceae</taxon>
        <taxon>Novosphingobium</taxon>
    </lineage>
</organism>
<evidence type="ECO:0000256" key="2">
    <source>
        <dbReference type="ARBA" id="ARBA00022598"/>
    </source>
</evidence>
<dbReference type="InterPro" id="IPR003850">
    <property type="entry name" value="PurS"/>
</dbReference>
<dbReference type="NCBIfam" id="TIGR00302">
    <property type="entry name" value="phosphoribosylformylglycinamidine synthase subunit PurS"/>
    <property type="match status" value="1"/>
</dbReference>
<evidence type="ECO:0000256" key="4">
    <source>
        <dbReference type="ARBA" id="ARBA00022755"/>
    </source>
</evidence>
<keyword evidence="4 6" id="KW-0658">Purine biosynthesis</keyword>
<dbReference type="UniPathway" id="UPA00074">
    <property type="reaction ID" value="UER00128"/>
</dbReference>